<keyword evidence="3" id="KW-1185">Reference proteome</keyword>
<name>A0A915HUC5_ROMCU</name>
<sequence>GLFCVNVFYFFSIFSDPSFAYPFDVPCSSFDTFKPNAIFHGPGIGLAEIDGDLRDYEFRILDKNGVLVGIYDPGEVYTVQLHKRSGFFRGFLIQARAVQPFSNNRDGSLMEKIGHKRVGHFISDTTWPDQGIQYQSCEDDDQLDSVMHLNSRIKRKIEVRWKTDGTDDVQFLPGLFSIKDNDVLGTLRRIATYCCREFEALLRQLAAEIR</sequence>
<dbReference type="CDD" id="cd08544">
    <property type="entry name" value="Reeler"/>
    <property type="match status" value="1"/>
</dbReference>
<dbReference type="WBParaSite" id="nRc.2.0.1.t05379-RA">
    <property type="protein sequence ID" value="nRc.2.0.1.t05379-RA"/>
    <property type="gene ID" value="nRc.2.0.1.g05379"/>
</dbReference>
<evidence type="ECO:0000256" key="1">
    <source>
        <dbReference type="SAM" id="SignalP"/>
    </source>
</evidence>
<dbReference type="InterPro" id="IPR002861">
    <property type="entry name" value="Reeler_dom"/>
</dbReference>
<dbReference type="Proteomes" id="UP000887565">
    <property type="component" value="Unplaced"/>
</dbReference>
<evidence type="ECO:0000259" key="2">
    <source>
        <dbReference type="Pfam" id="PF02014"/>
    </source>
</evidence>
<feature type="signal peptide" evidence="1">
    <location>
        <begin position="1"/>
        <end position="20"/>
    </location>
</feature>
<evidence type="ECO:0000313" key="4">
    <source>
        <dbReference type="WBParaSite" id="nRc.2.0.1.t05379-RA"/>
    </source>
</evidence>
<feature type="domain" description="Reelin" evidence="2">
    <location>
        <begin position="70"/>
        <end position="171"/>
    </location>
</feature>
<proteinExistence type="predicted"/>
<evidence type="ECO:0000313" key="3">
    <source>
        <dbReference type="Proteomes" id="UP000887565"/>
    </source>
</evidence>
<keyword evidence="1" id="KW-0732">Signal</keyword>
<accession>A0A915HUC5</accession>
<reference evidence="4" key="1">
    <citation type="submission" date="2022-11" db="UniProtKB">
        <authorList>
            <consortium name="WormBaseParasite"/>
        </authorList>
    </citation>
    <scope>IDENTIFICATION</scope>
</reference>
<dbReference type="Pfam" id="PF02014">
    <property type="entry name" value="Reeler"/>
    <property type="match status" value="1"/>
</dbReference>
<feature type="chain" id="PRO_5036688393" evidence="1">
    <location>
        <begin position="21"/>
        <end position="210"/>
    </location>
</feature>
<dbReference type="AlphaFoldDB" id="A0A915HUC5"/>
<protein>
    <submittedName>
        <fullName evidence="4">Reelin domain-containing protein</fullName>
    </submittedName>
</protein>
<organism evidence="3 4">
    <name type="scientific">Romanomermis culicivorax</name>
    <name type="common">Nematode worm</name>
    <dbReference type="NCBI Taxonomy" id="13658"/>
    <lineage>
        <taxon>Eukaryota</taxon>
        <taxon>Metazoa</taxon>
        <taxon>Ecdysozoa</taxon>
        <taxon>Nematoda</taxon>
        <taxon>Enoplea</taxon>
        <taxon>Dorylaimia</taxon>
        <taxon>Mermithida</taxon>
        <taxon>Mermithoidea</taxon>
        <taxon>Mermithidae</taxon>
        <taxon>Romanomermis</taxon>
    </lineage>
</organism>
<dbReference type="InterPro" id="IPR042307">
    <property type="entry name" value="Reeler_sf"/>
</dbReference>
<dbReference type="Gene3D" id="2.60.40.4060">
    <property type="entry name" value="Reeler domain"/>
    <property type="match status" value="1"/>
</dbReference>